<dbReference type="AlphaFoldDB" id="A0A0H5Q7L9"/>
<accession>A0A0H5Q7L9</accession>
<evidence type="ECO:0000313" key="1">
    <source>
        <dbReference type="EMBL" id="CRY97390.1"/>
    </source>
</evidence>
<dbReference type="EMBL" id="LN854058">
    <property type="protein sequence ID" value="CRY97390.1"/>
    <property type="molecule type" value="Genomic_DNA"/>
</dbReference>
<name>A0A0H5Q7L9_9ZZZZ</name>
<protein>
    <submittedName>
        <fullName evidence="1">Uncharacterized protein</fullName>
    </submittedName>
</protein>
<proteinExistence type="predicted"/>
<organism evidence="1">
    <name type="scientific">uncultured prokaryote</name>
    <dbReference type="NCBI Taxonomy" id="198431"/>
    <lineage>
        <taxon>unclassified sequences</taxon>
        <taxon>environmental samples</taxon>
    </lineage>
</organism>
<sequence length="71" mass="8190">MQSRISLTVTQQNDTVLGIQITWTADGVPIRTLTRSVPNPGHRDLDGELYEDINVVLRRAVRDWTYQLPLW</sequence>
<reference evidence="1" key="1">
    <citation type="submission" date="2015-06" db="EMBL/GenBank/DDBJ databases">
        <authorList>
            <person name="Joergensen T."/>
        </authorList>
    </citation>
    <scope>NUCLEOTIDE SEQUENCE</scope>
    <source>
        <strain evidence="1">RGFK1523</strain>
    </source>
</reference>
<reference evidence="1" key="2">
    <citation type="submission" date="2015-07" db="EMBL/GenBank/DDBJ databases">
        <title>Plasmids, circular viruses and viroids from rat gut.</title>
        <authorList>
            <person name="Jorgensen T.J."/>
            <person name="Hansen M.A."/>
            <person name="Xu Z."/>
            <person name="Tabak M.A."/>
            <person name="Sorensen S.J."/>
            <person name="Hansen L.H."/>
        </authorList>
    </citation>
    <scope>NUCLEOTIDE SEQUENCE</scope>
    <source>
        <strain evidence="1">RGFK1523</strain>
    </source>
</reference>